<keyword evidence="14" id="KW-1185">Reference proteome</keyword>
<evidence type="ECO:0000313" key="13">
    <source>
        <dbReference type="EMBL" id="MDM8157128.1"/>
    </source>
</evidence>
<protein>
    <recommendedName>
        <fullName evidence="9 10">4-hydroxy-tetrahydrodipicolinate reductase</fullName>
        <shortName evidence="9">HTPA reductase</shortName>
        <ecNumber evidence="9 10">1.17.1.8</ecNumber>
    </recommendedName>
</protein>
<comment type="caution">
    <text evidence="13">The sequence shown here is derived from an EMBL/GenBank/DDBJ whole genome shotgun (WGS) entry which is preliminary data.</text>
</comment>
<keyword evidence="7 9" id="KW-0520">NAD</keyword>
<sequence length="237" mass="26135">MQVMIVGHGKMGTLIRQSALNAGHEVVACLEKAEESMMRNIKCDAVIDFSHPNNVKGVCTYIKANQCILICGTTGLKEEDKALLEDAATVCPVFYSANYSYGVAILKRLVEIATPLLEDDFDMELVETHHNQKQDAPSGTAVMLLEAMDPKGEYAHVYHREGFVGKRSKEIGIHSLRGGSVAGEHEVLYFGQDESLKLVHSATSRQIFVNGALKALAFMEHKDKGYYTMNDLIGEKI</sequence>
<proteinExistence type="inferred from homology"/>
<evidence type="ECO:0000256" key="7">
    <source>
        <dbReference type="ARBA" id="ARBA00023027"/>
    </source>
</evidence>
<comment type="caution">
    <text evidence="9">Lacks conserved residue(s) required for the propagation of feature annotation.</text>
</comment>
<organism evidence="13 14">
    <name type="scientific">Amedibacillus dolichus</name>
    <dbReference type="NCBI Taxonomy" id="31971"/>
    <lineage>
        <taxon>Bacteria</taxon>
        <taxon>Bacillati</taxon>
        <taxon>Bacillota</taxon>
        <taxon>Erysipelotrichia</taxon>
        <taxon>Erysipelotrichales</taxon>
        <taxon>Erysipelotrichaceae</taxon>
        <taxon>Amedibacillus</taxon>
    </lineage>
</organism>
<comment type="catalytic activity">
    <reaction evidence="9">
        <text>(S)-2,3,4,5-tetrahydrodipicolinate + NADP(+) + H2O = (2S,4S)-4-hydroxy-2,3,4,5-tetrahydrodipicolinate + NADPH + H(+)</text>
        <dbReference type="Rhea" id="RHEA:35331"/>
        <dbReference type="ChEBI" id="CHEBI:15377"/>
        <dbReference type="ChEBI" id="CHEBI:15378"/>
        <dbReference type="ChEBI" id="CHEBI:16845"/>
        <dbReference type="ChEBI" id="CHEBI:57783"/>
        <dbReference type="ChEBI" id="CHEBI:58349"/>
        <dbReference type="ChEBI" id="CHEBI:67139"/>
        <dbReference type="EC" id="1.17.1.8"/>
    </reaction>
</comment>
<dbReference type="GO" id="GO:0008839">
    <property type="term" value="F:4-hydroxy-tetrahydrodipicolinate reductase"/>
    <property type="evidence" value="ECO:0007669"/>
    <property type="project" value="UniProtKB-EC"/>
</dbReference>
<comment type="similarity">
    <text evidence="1 9">Belongs to the DapB family.</text>
</comment>
<dbReference type="SUPFAM" id="SSF51735">
    <property type="entry name" value="NAD(P)-binding Rossmann-fold domains"/>
    <property type="match status" value="1"/>
</dbReference>
<dbReference type="RefSeq" id="WP_289607591.1">
    <property type="nucleotide sequence ID" value="NZ_JAUDCG010000019.1"/>
</dbReference>
<feature type="active site" description="Proton donor" evidence="9">
    <location>
        <position position="133"/>
    </location>
</feature>
<gene>
    <name evidence="9 13" type="primary">dapB</name>
    <name evidence="13" type="ORF">QUV96_05680</name>
</gene>
<dbReference type="PIRSF" id="PIRSF000161">
    <property type="entry name" value="DHPR"/>
    <property type="match status" value="1"/>
</dbReference>
<dbReference type="PANTHER" id="PTHR20836:SF7">
    <property type="entry name" value="4-HYDROXY-TETRAHYDRODIPICOLINATE REDUCTASE"/>
    <property type="match status" value="1"/>
</dbReference>
<comment type="function">
    <text evidence="9">Catalyzes the conversion of 4-hydroxy-tetrahydrodipicolinate (HTPA) to tetrahydrodipicolinate.</text>
</comment>
<evidence type="ECO:0000259" key="11">
    <source>
        <dbReference type="Pfam" id="PF01113"/>
    </source>
</evidence>
<dbReference type="PROSITE" id="PS01298">
    <property type="entry name" value="DAPB"/>
    <property type="match status" value="1"/>
</dbReference>
<dbReference type="Pfam" id="PF01113">
    <property type="entry name" value="DapB_N"/>
    <property type="match status" value="1"/>
</dbReference>
<feature type="active site" description="Proton donor/acceptor" evidence="9">
    <location>
        <position position="129"/>
    </location>
</feature>
<evidence type="ECO:0000256" key="2">
    <source>
        <dbReference type="ARBA" id="ARBA00022490"/>
    </source>
</evidence>
<feature type="binding site" evidence="9">
    <location>
        <position position="32"/>
    </location>
    <ligand>
        <name>NADP(+)</name>
        <dbReference type="ChEBI" id="CHEBI:58349"/>
    </ligand>
</feature>
<keyword evidence="4 9" id="KW-0521">NADP</keyword>
<accession>A0ABT7UBX4</accession>
<keyword evidence="2 9" id="KW-0963">Cytoplasm</keyword>
<dbReference type="Gene3D" id="3.30.360.10">
    <property type="entry name" value="Dihydrodipicolinate Reductase, domain 2"/>
    <property type="match status" value="1"/>
</dbReference>
<comment type="catalytic activity">
    <reaction evidence="9">
        <text>(S)-2,3,4,5-tetrahydrodipicolinate + NAD(+) + H2O = (2S,4S)-4-hydroxy-2,3,4,5-tetrahydrodipicolinate + NADH + H(+)</text>
        <dbReference type="Rhea" id="RHEA:35323"/>
        <dbReference type="ChEBI" id="CHEBI:15377"/>
        <dbReference type="ChEBI" id="CHEBI:15378"/>
        <dbReference type="ChEBI" id="CHEBI:16845"/>
        <dbReference type="ChEBI" id="CHEBI:57540"/>
        <dbReference type="ChEBI" id="CHEBI:57945"/>
        <dbReference type="ChEBI" id="CHEBI:67139"/>
        <dbReference type="EC" id="1.17.1.8"/>
    </reaction>
</comment>
<dbReference type="InterPro" id="IPR022663">
    <property type="entry name" value="DapB_C"/>
</dbReference>
<dbReference type="NCBIfam" id="TIGR00036">
    <property type="entry name" value="dapB"/>
    <property type="match status" value="1"/>
</dbReference>
<dbReference type="PANTHER" id="PTHR20836">
    <property type="entry name" value="DIHYDRODIPICOLINATE REDUCTASE"/>
    <property type="match status" value="1"/>
</dbReference>
<reference evidence="14" key="1">
    <citation type="submission" date="2023-06" db="EMBL/GenBank/DDBJ databases">
        <title>Identification and characterization of horizontal gene transfer across gut microbiota members of farm animals based on homology search.</title>
        <authorList>
            <person name="Zeman M."/>
            <person name="Kubasova T."/>
            <person name="Jahodarova E."/>
            <person name="Nykrynova M."/>
            <person name="Rychlik I."/>
        </authorList>
    </citation>
    <scope>NUCLEOTIDE SEQUENCE [LARGE SCALE GENOMIC DNA]</scope>
    <source>
        <strain evidence="14">ET39</strain>
    </source>
</reference>
<feature type="domain" description="Dihydrodipicolinate reductase C-terminal" evidence="12">
    <location>
        <begin position="102"/>
        <end position="232"/>
    </location>
</feature>
<feature type="binding site" evidence="9">
    <location>
        <position position="31"/>
    </location>
    <ligand>
        <name>NAD(+)</name>
        <dbReference type="ChEBI" id="CHEBI:57540"/>
    </ligand>
</feature>
<evidence type="ECO:0000256" key="3">
    <source>
        <dbReference type="ARBA" id="ARBA00022605"/>
    </source>
</evidence>
<name>A0ABT7UBX4_9FIRM</name>
<dbReference type="Pfam" id="PF05173">
    <property type="entry name" value="DapB_C"/>
    <property type="match status" value="1"/>
</dbReference>
<dbReference type="InterPro" id="IPR000846">
    <property type="entry name" value="DapB_N"/>
</dbReference>
<evidence type="ECO:0000256" key="9">
    <source>
        <dbReference type="HAMAP-Rule" id="MF_00102"/>
    </source>
</evidence>
<dbReference type="HAMAP" id="MF_00102">
    <property type="entry name" value="DapB"/>
    <property type="match status" value="1"/>
</dbReference>
<keyword evidence="3 9" id="KW-0028">Amino-acid biosynthesis</keyword>
<comment type="subcellular location">
    <subcellularLocation>
        <location evidence="9">Cytoplasm</location>
    </subcellularLocation>
</comment>
<dbReference type="SUPFAM" id="SSF55347">
    <property type="entry name" value="Glyceraldehyde-3-phosphate dehydrogenase-like, C-terminal domain"/>
    <property type="match status" value="1"/>
</dbReference>
<evidence type="ECO:0000259" key="12">
    <source>
        <dbReference type="Pfam" id="PF05173"/>
    </source>
</evidence>
<keyword evidence="5 9" id="KW-0220">Diaminopimelate biosynthesis</keyword>
<dbReference type="InterPro" id="IPR036291">
    <property type="entry name" value="NAD(P)-bd_dom_sf"/>
</dbReference>
<feature type="binding site" evidence="9">
    <location>
        <begin position="96"/>
        <end position="99"/>
    </location>
    <ligand>
        <name>NAD(+)</name>
        <dbReference type="ChEBI" id="CHEBI:57540"/>
    </ligand>
</feature>
<dbReference type="Proteomes" id="UP001529340">
    <property type="component" value="Unassembled WGS sequence"/>
</dbReference>
<evidence type="ECO:0000256" key="1">
    <source>
        <dbReference type="ARBA" id="ARBA00006642"/>
    </source>
</evidence>
<reference evidence="13 14" key="2">
    <citation type="submission" date="2023-06" db="EMBL/GenBank/DDBJ databases">
        <title>Identification and characterization of horizontal gene transfer across gut microbiota members of farm animals based on homology search.</title>
        <authorList>
            <person name="Schwarzerova J."/>
            <person name="Nykrynova M."/>
            <person name="Jureckova K."/>
            <person name="Cejkova D."/>
            <person name="Rychlik I."/>
        </authorList>
    </citation>
    <scope>NUCLEOTIDE SEQUENCE [LARGE SCALE GENOMIC DNA]</scope>
    <source>
        <strain evidence="13 14">ET39</strain>
    </source>
</reference>
<comment type="caution">
    <text evidence="9">Was originally thought to be a dihydrodipicolinate reductase (DHDPR), catalyzing the conversion of dihydrodipicolinate to tetrahydrodipicolinate. However, it was shown in E.coli that the substrate of the enzymatic reaction is not dihydrodipicolinate (DHDP) but in fact (2S,4S)-4-hydroxy-2,3,4,5-tetrahydrodipicolinic acid (HTPA), the product released by the DapA-catalyzed reaction.</text>
</comment>
<evidence type="ECO:0000256" key="6">
    <source>
        <dbReference type="ARBA" id="ARBA00023002"/>
    </source>
</evidence>
<reference evidence="13 14" key="3">
    <citation type="submission" date="2023-06" db="EMBL/GenBank/DDBJ databases">
        <authorList>
            <person name="Zeman M."/>
            <person name="Kubasova T."/>
            <person name="Jahodarova E."/>
            <person name="Nykrynova M."/>
            <person name="Rychlik I."/>
        </authorList>
    </citation>
    <scope>NUCLEOTIDE SEQUENCE [LARGE SCALE GENOMIC DNA]</scope>
    <source>
        <strain evidence="13 14">ET39</strain>
    </source>
</reference>
<dbReference type="InterPro" id="IPR022664">
    <property type="entry name" value="DapB_N_CS"/>
</dbReference>
<dbReference type="EC" id="1.17.1.8" evidence="9 10"/>
<feature type="binding site" evidence="9">
    <location>
        <begin position="72"/>
        <end position="74"/>
    </location>
    <ligand>
        <name>NAD(+)</name>
        <dbReference type="ChEBI" id="CHEBI:57540"/>
    </ligand>
</feature>
<keyword evidence="8 9" id="KW-0457">Lysine biosynthesis</keyword>
<dbReference type="EMBL" id="JAUDCG010000019">
    <property type="protein sequence ID" value="MDM8157128.1"/>
    <property type="molecule type" value="Genomic_DNA"/>
</dbReference>
<evidence type="ECO:0000256" key="8">
    <source>
        <dbReference type="ARBA" id="ARBA00023154"/>
    </source>
</evidence>
<comment type="subunit">
    <text evidence="9">Homotetramer.</text>
</comment>
<evidence type="ECO:0000256" key="5">
    <source>
        <dbReference type="ARBA" id="ARBA00022915"/>
    </source>
</evidence>
<feature type="binding site" evidence="9">
    <location>
        <position position="130"/>
    </location>
    <ligand>
        <name>(S)-2,3,4,5-tetrahydrodipicolinate</name>
        <dbReference type="ChEBI" id="CHEBI:16845"/>
    </ligand>
</feature>
<feature type="domain" description="Dihydrodipicolinate reductase N-terminal" evidence="11">
    <location>
        <begin position="1"/>
        <end position="99"/>
    </location>
</feature>
<feature type="binding site" evidence="9">
    <location>
        <begin position="139"/>
        <end position="140"/>
    </location>
    <ligand>
        <name>(S)-2,3,4,5-tetrahydrodipicolinate</name>
        <dbReference type="ChEBI" id="CHEBI:16845"/>
    </ligand>
</feature>
<evidence type="ECO:0000256" key="4">
    <source>
        <dbReference type="ARBA" id="ARBA00022857"/>
    </source>
</evidence>
<evidence type="ECO:0000313" key="14">
    <source>
        <dbReference type="Proteomes" id="UP001529340"/>
    </source>
</evidence>
<evidence type="ECO:0000256" key="10">
    <source>
        <dbReference type="NCBIfam" id="TIGR00036"/>
    </source>
</evidence>
<keyword evidence="6 9" id="KW-0560">Oxidoreductase</keyword>
<dbReference type="CDD" id="cd02274">
    <property type="entry name" value="DHDPR_N"/>
    <property type="match status" value="1"/>
</dbReference>
<dbReference type="Gene3D" id="3.40.50.720">
    <property type="entry name" value="NAD(P)-binding Rossmann-like Domain"/>
    <property type="match status" value="1"/>
</dbReference>
<comment type="pathway">
    <text evidence="9">Amino-acid biosynthesis; L-lysine biosynthesis via DAP pathway; (S)-tetrahydrodipicolinate from L-aspartate: step 4/4.</text>
</comment>
<dbReference type="InterPro" id="IPR023940">
    <property type="entry name" value="DHDPR_bac"/>
</dbReference>